<dbReference type="KEGG" id="age:AA314_08960"/>
<sequence>MSHGDSLLSSLGVRKTRQTGKSGDPMMPQINPTGAYI</sequence>
<evidence type="ECO:0000313" key="2">
    <source>
        <dbReference type="EMBL" id="AKJ07334.1"/>
    </source>
</evidence>
<protein>
    <submittedName>
        <fullName evidence="2">Uncharacterized protein</fullName>
    </submittedName>
</protein>
<dbReference type="Proteomes" id="UP000035579">
    <property type="component" value="Chromosome"/>
</dbReference>
<evidence type="ECO:0000256" key="1">
    <source>
        <dbReference type="SAM" id="MobiDB-lite"/>
    </source>
</evidence>
<accession>A0AAC8QH23</accession>
<reference evidence="2 3" key="1">
    <citation type="submission" date="2015-05" db="EMBL/GenBank/DDBJ databases">
        <title>Genome assembly of Archangium gephyra DSM 2261.</title>
        <authorList>
            <person name="Sharma G."/>
            <person name="Subramanian S."/>
        </authorList>
    </citation>
    <scope>NUCLEOTIDE SEQUENCE [LARGE SCALE GENOMIC DNA]</scope>
    <source>
        <strain evidence="2 3">DSM 2261</strain>
    </source>
</reference>
<dbReference type="AlphaFoldDB" id="A0AAC8QH23"/>
<name>A0AAC8QH23_9BACT</name>
<feature type="region of interest" description="Disordered" evidence="1">
    <location>
        <begin position="1"/>
        <end position="37"/>
    </location>
</feature>
<dbReference type="EMBL" id="CP011509">
    <property type="protein sequence ID" value="AKJ07334.1"/>
    <property type="molecule type" value="Genomic_DNA"/>
</dbReference>
<evidence type="ECO:0000313" key="3">
    <source>
        <dbReference type="Proteomes" id="UP000035579"/>
    </source>
</evidence>
<gene>
    <name evidence="2" type="ORF">AA314_08960</name>
</gene>
<proteinExistence type="predicted"/>
<organism evidence="2 3">
    <name type="scientific">Archangium gephyra</name>
    <dbReference type="NCBI Taxonomy" id="48"/>
    <lineage>
        <taxon>Bacteria</taxon>
        <taxon>Pseudomonadati</taxon>
        <taxon>Myxococcota</taxon>
        <taxon>Myxococcia</taxon>
        <taxon>Myxococcales</taxon>
        <taxon>Cystobacterineae</taxon>
        <taxon>Archangiaceae</taxon>
        <taxon>Archangium</taxon>
    </lineage>
</organism>